<feature type="transmembrane region" description="Helical" evidence="5">
    <location>
        <begin position="344"/>
        <end position="373"/>
    </location>
</feature>
<evidence type="ECO:0000256" key="1">
    <source>
        <dbReference type="ARBA" id="ARBA00004141"/>
    </source>
</evidence>
<feature type="transmembrane region" description="Helical" evidence="5">
    <location>
        <begin position="117"/>
        <end position="135"/>
    </location>
</feature>
<dbReference type="Proteomes" id="UP001168552">
    <property type="component" value="Unassembled WGS sequence"/>
</dbReference>
<feature type="transmembrane region" description="Helical" evidence="5">
    <location>
        <begin position="305"/>
        <end position="324"/>
    </location>
</feature>
<feature type="transmembrane region" description="Helical" evidence="5">
    <location>
        <begin position="263"/>
        <end position="284"/>
    </location>
</feature>
<evidence type="ECO:0000256" key="3">
    <source>
        <dbReference type="ARBA" id="ARBA00022989"/>
    </source>
</evidence>
<keyword evidence="3 5" id="KW-1133">Transmembrane helix</keyword>
<dbReference type="PANTHER" id="PTHR11814">
    <property type="entry name" value="SULFATE TRANSPORTER"/>
    <property type="match status" value="1"/>
</dbReference>
<feature type="transmembrane region" description="Helical" evidence="5">
    <location>
        <begin position="200"/>
        <end position="220"/>
    </location>
</feature>
<evidence type="ECO:0000256" key="5">
    <source>
        <dbReference type="SAM" id="Phobius"/>
    </source>
</evidence>
<feature type="transmembrane region" description="Helical" evidence="5">
    <location>
        <begin position="169"/>
        <end position="188"/>
    </location>
</feature>
<feature type="transmembrane region" description="Helical" evidence="5">
    <location>
        <begin position="394"/>
        <end position="425"/>
    </location>
</feature>
<keyword evidence="4 5" id="KW-0472">Membrane</keyword>
<dbReference type="Pfam" id="PF00916">
    <property type="entry name" value="Sulfate_transp"/>
    <property type="match status" value="1"/>
</dbReference>
<evidence type="ECO:0000313" key="7">
    <source>
        <dbReference type="EMBL" id="MDN4164523.1"/>
    </source>
</evidence>
<feature type="domain" description="SLC26A/SulP transporter" evidence="6">
    <location>
        <begin position="13"/>
        <end position="400"/>
    </location>
</feature>
<dbReference type="RefSeq" id="WP_320003052.1">
    <property type="nucleotide sequence ID" value="NZ_JAUHJS010000002.1"/>
</dbReference>
<accession>A0ABT8F2J7</accession>
<proteinExistence type="predicted"/>
<evidence type="ECO:0000313" key="8">
    <source>
        <dbReference type="Proteomes" id="UP001168552"/>
    </source>
</evidence>
<feature type="transmembrane region" description="Helical" evidence="5">
    <location>
        <begin position="20"/>
        <end position="49"/>
    </location>
</feature>
<organism evidence="7 8">
    <name type="scientific">Shiella aurantiaca</name>
    <dbReference type="NCBI Taxonomy" id="3058365"/>
    <lineage>
        <taxon>Bacteria</taxon>
        <taxon>Pseudomonadati</taxon>
        <taxon>Bacteroidota</taxon>
        <taxon>Cytophagia</taxon>
        <taxon>Cytophagales</taxon>
        <taxon>Shiellaceae</taxon>
        <taxon>Shiella</taxon>
    </lineage>
</organism>
<name>A0ABT8F2J7_9BACT</name>
<feature type="transmembrane region" description="Helical" evidence="5">
    <location>
        <begin position="85"/>
        <end position="105"/>
    </location>
</feature>
<protein>
    <submittedName>
        <fullName evidence="7">SulP family inorganic anion transporter</fullName>
    </submittedName>
</protein>
<evidence type="ECO:0000256" key="4">
    <source>
        <dbReference type="ARBA" id="ARBA00023136"/>
    </source>
</evidence>
<evidence type="ECO:0000256" key="2">
    <source>
        <dbReference type="ARBA" id="ARBA00022692"/>
    </source>
</evidence>
<sequence length="519" mass="55654">MLKNNSLLSQAKYDLPAGLVVFLVALPLCLGIALASGAPLFSGIIAGIVGGIVIGSLSGSHVAVSGPAAGLTVIVLNAIEDLGSFQGFLLAVVLAGAIQFVLGVIRAGIIGHYFPTSVIKGMLAAIGLILILKQIPHAFGYDADAMGDQNFQQADGYNTFTELLHAFELLSPGAIVISLLSLAILILWDNPKLKSKFALFNYVPGALIVVFLGVLINYLYGLLAPQWLLNEEHLVTLPKAGSLQEMGGLLTFPDWSFFSNSKLYVASITIAIIASLETLLSLEASDKLDPQKRNSPTNRELKAQGIGNMVSGLIGGLPITAVIVRSSANVAAGSRTKMSAVYHGLFLMVCVLMIPGLLNLIPLASLAAVLLMVGYKLAKVSLFKQMYKLGWAQFMPFIVTIVAILFTDLLKGIGIGMLFAIFYILRNNYRTPYEYQGIGEGEEKETINIKLAEDVSFLNKGSMLLTLTAIPENAHVVIDASRSKNIDYDVWEIIDNFKTTAQTKNITLEIKGLDPAKIV</sequence>
<reference evidence="7" key="1">
    <citation type="submission" date="2023-06" db="EMBL/GenBank/DDBJ databases">
        <title>Cytophagales bacterium Strain LB-30, isolated from soil.</title>
        <authorList>
            <person name="Liu B."/>
        </authorList>
    </citation>
    <scope>NUCLEOTIDE SEQUENCE</scope>
    <source>
        <strain evidence="7">LB-30</strain>
    </source>
</reference>
<evidence type="ECO:0000259" key="6">
    <source>
        <dbReference type="Pfam" id="PF00916"/>
    </source>
</evidence>
<comment type="caution">
    <text evidence="7">The sequence shown here is derived from an EMBL/GenBank/DDBJ whole genome shotgun (WGS) entry which is preliminary data.</text>
</comment>
<dbReference type="InterPro" id="IPR001902">
    <property type="entry name" value="SLC26A/SulP_fam"/>
</dbReference>
<keyword evidence="2 5" id="KW-0812">Transmembrane</keyword>
<comment type="subcellular location">
    <subcellularLocation>
        <location evidence="1">Membrane</location>
        <topology evidence="1">Multi-pass membrane protein</topology>
    </subcellularLocation>
</comment>
<dbReference type="EMBL" id="JAUHJS010000002">
    <property type="protein sequence ID" value="MDN4164523.1"/>
    <property type="molecule type" value="Genomic_DNA"/>
</dbReference>
<dbReference type="InterPro" id="IPR011547">
    <property type="entry name" value="SLC26A/SulP_dom"/>
</dbReference>
<gene>
    <name evidence="7" type="ORF">QWY31_03365</name>
</gene>
<keyword evidence="8" id="KW-1185">Reference proteome</keyword>